<organism evidence="18 19">
    <name type="scientific">Pseudomicrostroma glucosiphilum</name>
    <dbReference type="NCBI Taxonomy" id="1684307"/>
    <lineage>
        <taxon>Eukaryota</taxon>
        <taxon>Fungi</taxon>
        <taxon>Dikarya</taxon>
        <taxon>Basidiomycota</taxon>
        <taxon>Ustilaginomycotina</taxon>
        <taxon>Exobasidiomycetes</taxon>
        <taxon>Microstromatales</taxon>
        <taxon>Microstromatales incertae sedis</taxon>
        <taxon>Pseudomicrostroma</taxon>
    </lineage>
</organism>
<keyword evidence="10" id="KW-0159">Chromosome partition</keyword>
<evidence type="ECO:0000256" key="3">
    <source>
        <dbReference type="ARBA" id="ARBA00004629"/>
    </source>
</evidence>
<dbReference type="GO" id="GO:0042729">
    <property type="term" value="C:DASH complex"/>
    <property type="evidence" value="ECO:0007669"/>
    <property type="project" value="InterPro"/>
</dbReference>
<keyword evidence="9" id="KW-0498">Mitosis</keyword>
<dbReference type="GeneID" id="37011711"/>
<dbReference type="GO" id="GO:0005874">
    <property type="term" value="C:microtubule"/>
    <property type="evidence" value="ECO:0007669"/>
    <property type="project" value="UniProtKB-KW"/>
</dbReference>
<name>A0A316UEI2_9BASI</name>
<evidence type="ECO:0000256" key="8">
    <source>
        <dbReference type="ARBA" id="ARBA00022701"/>
    </source>
</evidence>
<dbReference type="GO" id="GO:0051301">
    <property type="term" value="P:cell division"/>
    <property type="evidence" value="ECO:0007669"/>
    <property type="project" value="UniProtKB-KW"/>
</dbReference>
<evidence type="ECO:0000256" key="16">
    <source>
        <dbReference type="ARBA" id="ARBA00044179"/>
    </source>
</evidence>
<sequence>NPYLGHRHLSAQQAQLLGEYYRLSQTLKRILALSGALSATKPHAQVLDLLRLTERKMGLVITLFKASVWSIMVEQEERNRA</sequence>
<keyword evidence="19" id="KW-1185">Reference proteome</keyword>
<dbReference type="PANTHER" id="PTHR28017">
    <property type="entry name" value="DASH COMPLEX SUBUNIT DAD3"/>
    <property type="match status" value="1"/>
</dbReference>
<dbReference type="GO" id="GO:0072686">
    <property type="term" value="C:mitotic spindle"/>
    <property type="evidence" value="ECO:0007669"/>
    <property type="project" value="InterPro"/>
</dbReference>
<keyword evidence="14" id="KW-0131">Cell cycle</keyword>
<dbReference type="InterPro" id="IPR013965">
    <property type="entry name" value="DASH_Dad3"/>
</dbReference>
<dbReference type="RefSeq" id="XP_025350796.1">
    <property type="nucleotide sequence ID" value="XM_025489977.1"/>
</dbReference>
<keyword evidence="12" id="KW-0206">Cytoskeleton</keyword>
<dbReference type="STRING" id="1684307.A0A316UEI2"/>
<comment type="similarity">
    <text evidence="4">Belongs to the DASH complex DAD3 family.</text>
</comment>
<evidence type="ECO:0000256" key="13">
    <source>
        <dbReference type="ARBA" id="ARBA00023242"/>
    </source>
</evidence>
<proteinExistence type="inferred from homology"/>
<keyword evidence="5" id="KW-0158">Chromosome</keyword>
<evidence type="ECO:0000256" key="9">
    <source>
        <dbReference type="ARBA" id="ARBA00022776"/>
    </source>
</evidence>
<evidence type="ECO:0000256" key="15">
    <source>
        <dbReference type="ARBA" id="ARBA00023328"/>
    </source>
</evidence>
<comment type="subcellular location">
    <subcellularLocation>
        <location evidence="3">Chromosome</location>
        <location evidence="3">Centromere</location>
        <location evidence="3">Kinetochore</location>
    </subcellularLocation>
    <subcellularLocation>
        <location evidence="2">Cytoplasm</location>
        <location evidence="2">Cytoskeleton</location>
        <location evidence="2">Spindle</location>
    </subcellularLocation>
    <subcellularLocation>
        <location evidence="1">Nucleus</location>
    </subcellularLocation>
</comment>
<keyword evidence="8" id="KW-0493">Microtubule</keyword>
<evidence type="ECO:0000256" key="1">
    <source>
        <dbReference type="ARBA" id="ARBA00004123"/>
    </source>
</evidence>
<evidence type="ECO:0000256" key="14">
    <source>
        <dbReference type="ARBA" id="ARBA00023306"/>
    </source>
</evidence>
<dbReference type="AlphaFoldDB" id="A0A316UEI2"/>
<dbReference type="PANTHER" id="PTHR28017:SF1">
    <property type="entry name" value="DASH COMPLEX SUBUNIT DAD3"/>
    <property type="match status" value="1"/>
</dbReference>
<dbReference type="Proteomes" id="UP000245942">
    <property type="component" value="Unassembled WGS sequence"/>
</dbReference>
<dbReference type="GO" id="GO:0051010">
    <property type="term" value="F:microtubule plus-end binding"/>
    <property type="evidence" value="ECO:0007669"/>
    <property type="project" value="TreeGrafter"/>
</dbReference>
<keyword evidence="7" id="KW-0132">Cell division</keyword>
<evidence type="ECO:0000256" key="10">
    <source>
        <dbReference type="ARBA" id="ARBA00022829"/>
    </source>
</evidence>
<keyword evidence="15" id="KW-0137">Centromere</keyword>
<dbReference type="OrthoDB" id="2443965at2759"/>
<gene>
    <name evidence="18" type="ORF">BCV69DRAFT_239294</name>
</gene>
<feature type="non-terminal residue" evidence="18">
    <location>
        <position position="81"/>
    </location>
</feature>
<accession>A0A316UEI2</accession>
<evidence type="ECO:0000256" key="12">
    <source>
        <dbReference type="ARBA" id="ARBA00023212"/>
    </source>
</evidence>
<evidence type="ECO:0000313" key="18">
    <source>
        <dbReference type="EMBL" id="PWN23636.1"/>
    </source>
</evidence>
<dbReference type="GO" id="GO:0008608">
    <property type="term" value="P:attachment of spindle microtubules to kinetochore"/>
    <property type="evidence" value="ECO:0007669"/>
    <property type="project" value="InterPro"/>
</dbReference>
<evidence type="ECO:0000256" key="2">
    <source>
        <dbReference type="ARBA" id="ARBA00004186"/>
    </source>
</evidence>
<keyword evidence="11" id="KW-0995">Kinetochore</keyword>
<keyword evidence="6" id="KW-0963">Cytoplasm</keyword>
<reference evidence="18 19" key="1">
    <citation type="journal article" date="2018" name="Mol. Biol. Evol.">
        <title>Broad Genomic Sampling Reveals a Smut Pathogenic Ancestry of the Fungal Clade Ustilaginomycotina.</title>
        <authorList>
            <person name="Kijpornyongpan T."/>
            <person name="Mondo S.J."/>
            <person name="Barry K."/>
            <person name="Sandor L."/>
            <person name="Lee J."/>
            <person name="Lipzen A."/>
            <person name="Pangilinan J."/>
            <person name="LaButti K."/>
            <person name="Hainaut M."/>
            <person name="Henrissat B."/>
            <person name="Grigoriev I.V."/>
            <person name="Spatafora J.W."/>
            <person name="Aime M.C."/>
        </authorList>
    </citation>
    <scope>NUCLEOTIDE SEQUENCE [LARGE SCALE GENOMIC DNA]</scope>
    <source>
        <strain evidence="18 19">MCA 4718</strain>
    </source>
</reference>
<evidence type="ECO:0000256" key="7">
    <source>
        <dbReference type="ARBA" id="ARBA00022618"/>
    </source>
</evidence>
<dbReference type="Pfam" id="PF08656">
    <property type="entry name" value="DASH_Dad3"/>
    <property type="match status" value="1"/>
</dbReference>
<dbReference type="EMBL" id="KZ819321">
    <property type="protein sequence ID" value="PWN23636.1"/>
    <property type="molecule type" value="Genomic_DNA"/>
</dbReference>
<evidence type="ECO:0000256" key="4">
    <source>
        <dbReference type="ARBA" id="ARBA00006277"/>
    </source>
</evidence>
<evidence type="ECO:0000256" key="6">
    <source>
        <dbReference type="ARBA" id="ARBA00022490"/>
    </source>
</evidence>
<evidence type="ECO:0000256" key="11">
    <source>
        <dbReference type="ARBA" id="ARBA00022838"/>
    </source>
</evidence>
<protein>
    <recommendedName>
        <fullName evidence="16">DASH complex subunit DAD3</fullName>
    </recommendedName>
    <alternativeName>
        <fullName evidence="17">Outer kinetochore protein DAD3</fullName>
    </alternativeName>
</protein>
<evidence type="ECO:0000313" key="19">
    <source>
        <dbReference type="Proteomes" id="UP000245942"/>
    </source>
</evidence>
<evidence type="ECO:0000256" key="5">
    <source>
        <dbReference type="ARBA" id="ARBA00022454"/>
    </source>
</evidence>
<feature type="non-terminal residue" evidence="18">
    <location>
        <position position="1"/>
    </location>
</feature>
<keyword evidence="13" id="KW-0539">Nucleus</keyword>
<evidence type="ECO:0000256" key="17">
    <source>
        <dbReference type="ARBA" id="ARBA00044305"/>
    </source>
</evidence>